<dbReference type="RefSeq" id="WP_090257912.1">
    <property type="nucleotide sequence ID" value="NZ_FOIR01000001.1"/>
</dbReference>
<name>A0A1I0NWR9_9BACT</name>
<dbReference type="EMBL" id="FOIR01000001">
    <property type="protein sequence ID" value="SEW06206.1"/>
    <property type="molecule type" value="Genomic_DNA"/>
</dbReference>
<dbReference type="OrthoDB" id="977349at2"/>
<dbReference type="PANTHER" id="PTHR36438">
    <property type="entry name" value="IRON-SULFUR CLUSTER REPAIR PROTEIN YTFE"/>
    <property type="match status" value="1"/>
</dbReference>
<evidence type="ECO:0000256" key="3">
    <source>
        <dbReference type="ARBA" id="ARBA00022723"/>
    </source>
</evidence>
<keyword evidence="4" id="KW-0408">Iron</keyword>
<keyword evidence="2" id="KW-0963">Cytoplasm</keyword>
<dbReference type="STRING" id="1267423.SAMN05216290_1532"/>
<dbReference type="Gene3D" id="1.20.120.520">
    <property type="entry name" value="nmb1532 protein domain like"/>
    <property type="match status" value="1"/>
</dbReference>
<comment type="subcellular location">
    <subcellularLocation>
        <location evidence="1">Cytoplasm</location>
    </subcellularLocation>
</comment>
<dbReference type="GO" id="GO:0046872">
    <property type="term" value="F:metal ion binding"/>
    <property type="evidence" value="ECO:0007669"/>
    <property type="project" value="UniProtKB-KW"/>
</dbReference>
<keyword evidence="3" id="KW-0479">Metal-binding</keyword>
<dbReference type="Pfam" id="PF01814">
    <property type="entry name" value="Hemerythrin"/>
    <property type="match status" value="1"/>
</dbReference>
<dbReference type="InterPro" id="IPR019903">
    <property type="entry name" value="RIC_family"/>
</dbReference>
<accession>A0A1I0NWR9</accession>
<evidence type="ECO:0000256" key="4">
    <source>
        <dbReference type="ARBA" id="ARBA00023004"/>
    </source>
</evidence>
<evidence type="ECO:0000313" key="7">
    <source>
        <dbReference type="Proteomes" id="UP000199437"/>
    </source>
</evidence>
<evidence type="ECO:0000313" key="6">
    <source>
        <dbReference type="EMBL" id="SEW06206.1"/>
    </source>
</evidence>
<protein>
    <submittedName>
        <fullName evidence="6">Regulator of cell morphogenesis and NO signaling</fullName>
    </submittedName>
</protein>
<feature type="domain" description="Hemerythrin-like" evidence="5">
    <location>
        <begin position="101"/>
        <end position="232"/>
    </location>
</feature>
<evidence type="ECO:0000256" key="2">
    <source>
        <dbReference type="ARBA" id="ARBA00022490"/>
    </source>
</evidence>
<dbReference type="GeneID" id="99986256"/>
<organism evidence="6 7">
    <name type="scientific">Roseivirga pacifica</name>
    <dbReference type="NCBI Taxonomy" id="1267423"/>
    <lineage>
        <taxon>Bacteria</taxon>
        <taxon>Pseudomonadati</taxon>
        <taxon>Bacteroidota</taxon>
        <taxon>Cytophagia</taxon>
        <taxon>Cytophagales</taxon>
        <taxon>Roseivirgaceae</taxon>
        <taxon>Roseivirga</taxon>
    </lineage>
</organism>
<dbReference type="AlphaFoldDB" id="A0A1I0NWR9"/>
<evidence type="ECO:0000259" key="5">
    <source>
        <dbReference type="Pfam" id="PF01814"/>
    </source>
</evidence>
<gene>
    <name evidence="6" type="ORF">SAMN05216290_1532</name>
</gene>
<dbReference type="PANTHER" id="PTHR36438:SF1">
    <property type="entry name" value="IRON-SULFUR CLUSTER REPAIR PROTEIN YTFE"/>
    <property type="match status" value="1"/>
</dbReference>
<sequence>MEKILQRKLVDLVAENHIRASVLYYFGVRYYDYKGETLAEVCKKHGLREETLINALDLIADGSPTTLAQIKRFPVDLVIEYLKHAHYLFVKKRLPYIGQLIEGLTEVNERYEVLSRDLKSIFPLFVEDFVAHMYEEEDTLFSYVRDMSAFIKGEKSGSDLIFSMEKFSIKEFALDNEMHENEMDGFRQFTNGYSYSADADLQIKVLFSELQRFESDLKIHAKVEDEVLLPKALQLERQVKLRFHDLSKLN</sequence>
<dbReference type="InterPro" id="IPR012312">
    <property type="entry name" value="Hemerythrin-like"/>
</dbReference>
<proteinExistence type="predicted"/>
<dbReference type="Proteomes" id="UP000199437">
    <property type="component" value="Unassembled WGS sequence"/>
</dbReference>
<dbReference type="GO" id="GO:0005737">
    <property type="term" value="C:cytoplasm"/>
    <property type="evidence" value="ECO:0007669"/>
    <property type="project" value="UniProtKB-SubCell"/>
</dbReference>
<reference evidence="7" key="1">
    <citation type="submission" date="2016-10" db="EMBL/GenBank/DDBJ databases">
        <authorList>
            <person name="Varghese N."/>
            <person name="Submissions S."/>
        </authorList>
    </citation>
    <scope>NUCLEOTIDE SEQUENCE [LARGE SCALE GENOMIC DNA]</scope>
    <source>
        <strain evidence="7">CGMCC 1.12402</strain>
    </source>
</reference>
<evidence type="ECO:0000256" key="1">
    <source>
        <dbReference type="ARBA" id="ARBA00004496"/>
    </source>
</evidence>
<keyword evidence="7" id="KW-1185">Reference proteome</keyword>